<dbReference type="Pfam" id="PF13349">
    <property type="entry name" value="DUF4097"/>
    <property type="match status" value="1"/>
</dbReference>
<accession>A0ABV8KWB0</accession>
<evidence type="ECO:0000259" key="1">
    <source>
        <dbReference type="Pfam" id="PF13349"/>
    </source>
</evidence>
<evidence type="ECO:0000313" key="3">
    <source>
        <dbReference type="Proteomes" id="UP001595868"/>
    </source>
</evidence>
<dbReference type="PANTHER" id="PTHR34094:SF1">
    <property type="entry name" value="PROTEIN FAM185A"/>
    <property type="match status" value="1"/>
</dbReference>
<dbReference type="PANTHER" id="PTHR34094">
    <property type="match status" value="1"/>
</dbReference>
<dbReference type="EMBL" id="JBHSBN010000042">
    <property type="protein sequence ID" value="MFC4110475.1"/>
    <property type="molecule type" value="Genomic_DNA"/>
</dbReference>
<reference evidence="3" key="1">
    <citation type="journal article" date="2019" name="Int. J. Syst. Evol. Microbiol.">
        <title>The Global Catalogue of Microorganisms (GCM) 10K type strain sequencing project: providing services to taxonomists for standard genome sequencing and annotation.</title>
        <authorList>
            <consortium name="The Broad Institute Genomics Platform"/>
            <consortium name="The Broad Institute Genome Sequencing Center for Infectious Disease"/>
            <person name="Wu L."/>
            <person name="Ma J."/>
        </authorList>
    </citation>
    <scope>NUCLEOTIDE SEQUENCE [LARGE SCALE GENOMIC DNA]</scope>
    <source>
        <strain evidence="3">2902at01</strain>
    </source>
</reference>
<keyword evidence="3" id="KW-1185">Reference proteome</keyword>
<name>A0ABV8KWB0_9ACTN</name>
<organism evidence="2 3">
    <name type="scientific">Micromonospora zhanjiangensis</name>
    <dbReference type="NCBI Taxonomy" id="1522057"/>
    <lineage>
        <taxon>Bacteria</taxon>
        <taxon>Bacillati</taxon>
        <taxon>Actinomycetota</taxon>
        <taxon>Actinomycetes</taxon>
        <taxon>Micromonosporales</taxon>
        <taxon>Micromonosporaceae</taxon>
        <taxon>Micromonospora</taxon>
    </lineage>
</organism>
<dbReference type="Proteomes" id="UP001595868">
    <property type="component" value="Unassembled WGS sequence"/>
</dbReference>
<dbReference type="RefSeq" id="WP_377552906.1">
    <property type="nucleotide sequence ID" value="NZ_JBHSBN010000042.1"/>
</dbReference>
<protein>
    <submittedName>
        <fullName evidence="2">DUF4097 domain-containing protein</fullName>
    </submittedName>
</protein>
<proteinExistence type="predicted"/>
<comment type="caution">
    <text evidence="2">The sequence shown here is derived from an EMBL/GenBank/DDBJ whole genome shotgun (WGS) entry which is preliminary data.</text>
</comment>
<sequence length="281" mass="29161">MPTFDTPEPISVQVDLVVGDVLILAGDRADTVVDVRPSDPSADRDVRTAEQTRVEYTDGRLLIRAPRQKKLGVFGKTGSVDVSIELPAGSRVRGDTAAGTYRCTGRLGECRLKTSAGALAVEHAGPVDLHTAAGPITVDRVDGDAEVTTSTGQLRLAQVTGNAVVKNSNGATRIGTVGGDLRGNAANGDIVASRVDGAVSAATANGDVRIDGIGRGPVSVKTARGELEIGVLGDAAVWLDLHTQFGTVHNRIPVTDAPGDGERTVEVRARTSFGDIIVRRG</sequence>
<dbReference type="InterPro" id="IPR025164">
    <property type="entry name" value="Toastrack_DUF4097"/>
</dbReference>
<gene>
    <name evidence="2" type="ORF">ACFOX0_31720</name>
</gene>
<feature type="domain" description="DUF4097" evidence="1">
    <location>
        <begin position="21"/>
        <end position="231"/>
    </location>
</feature>
<evidence type="ECO:0000313" key="2">
    <source>
        <dbReference type="EMBL" id="MFC4110475.1"/>
    </source>
</evidence>